<dbReference type="EMBL" id="JAHYIQ010000034">
    <property type="protein sequence ID" value="KAK1119826.1"/>
    <property type="molecule type" value="Genomic_DNA"/>
</dbReference>
<comment type="caution">
    <text evidence="2">The sequence shown here is derived from an EMBL/GenBank/DDBJ whole genome shotgun (WGS) entry which is preliminary data.</text>
</comment>
<dbReference type="Proteomes" id="UP001177670">
    <property type="component" value="Unassembled WGS sequence"/>
</dbReference>
<organism evidence="2 3">
    <name type="scientific">Melipona bicolor</name>
    <dbReference type="NCBI Taxonomy" id="60889"/>
    <lineage>
        <taxon>Eukaryota</taxon>
        <taxon>Metazoa</taxon>
        <taxon>Ecdysozoa</taxon>
        <taxon>Arthropoda</taxon>
        <taxon>Hexapoda</taxon>
        <taxon>Insecta</taxon>
        <taxon>Pterygota</taxon>
        <taxon>Neoptera</taxon>
        <taxon>Endopterygota</taxon>
        <taxon>Hymenoptera</taxon>
        <taxon>Apocrita</taxon>
        <taxon>Aculeata</taxon>
        <taxon>Apoidea</taxon>
        <taxon>Anthophila</taxon>
        <taxon>Apidae</taxon>
        <taxon>Melipona</taxon>
    </lineage>
</organism>
<feature type="non-terminal residue" evidence="2">
    <location>
        <position position="141"/>
    </location>
</feature>
<feature type="compositionally biased region" description="Polar residues" evidence="1">
    <location>
        <begin position="58"/>
        <end position="69"/>
    </location>
</feature>
<accession>A0AA40FIX1</accession>
<gene>
    <name evidence="2" type="ORF">K0M31_012904</name>
</gene>
<proteinExistence type="predicted"/>
<keyword evidence="3" id="KW-1185">Reference proteome</keyword>
<feature type="compositionally biased region" description="Basic and acidic residues" evidence="1">
    <location>
        <begin position="47"/>
        <end position="57"/>
    </location>
</feature>
<evidence type="ECO:0000313" key="3">
    <source>
        <dbReference type="Proteomes" id="UP001177670"/>
    </source>
</evidence>
<evidence type="ECO:0000256" key="1">
    <source>
        <dbReference type="SAM" id="MobiDB-lite"/>
    </source>
</evidence>
<feature type="region of interest" description="Disordered" evidence="1">
    <location>
        <begin position="47"/>
        <end position="69"/>
    </location>
</feature>
<evidence type="ECO:0000313" key="2">
    <source>
        <dbReference type="EMBL" id="KAK1119826.1"/>
    </source>
</evidence>
<protein>
    <submittedName>
        <fullName evidence="2">Uncharacterized protein</fullName>
    </submittedName>
</protein>
<dbReference type="AlphaFoldDB" id="A0AA40FIX1"/>
<sequence length="141" mass="15803">MSERNTVRLNQKNLLHFVKRAAPVEVRTETALLQFPFASKEKRLVATDRRLRSREPGNDNSVTELPSGSMTRATITTRRTRASRVSLPSFTYHPVTTPLRGPFPAALLFESAPFLPRFAVKKLVPCSFGEIPSRCVPPLLS</sequence>
<reference evidence="2" key="1">
    <citation type="submission" date="2021-10" db="EMBL/GenBank/DDBJ databases">
        <title>Melipona bicolor Genome sequencing and assembly.</title>
        <authorList>
            <person name="Araujo N.S."/>
            <person name="Arias M.C."/>
        </authorList>
    </citation>
    <scope>NUCLEOTIDE SEQUENCE</scope>
    <source>
        <strain evidence="2">USP_2M_L1-L4_2017</strain>
        <tissue evidence="2">Whole body</tissue>
    </source>
</reference>
<name>A0AA40FIX1_9HYME</name>